<dbReference type="EMBL" id="VJSY01000024">
    <property type="protein sequence ID" value="MDR8755009.1"/>
    <property type="molecule type" value="Genomic_DNA"/>
</dbReference>
<accession>A0A6P2NIP7</accession>
<evidence type="ECO:0000313" key="4">
    <source>
        <dbReference type="Proteomes" id="UP001248067"/>
    </source>
</evidence>
<organism evidence="2 3">
    <name type="scientific">Burkholderia pseudomultivorans</name>
    <dbReference type="NCBI Taxonomy" id="1207504"/>
    <lineage>
        <taxon>Bacteria</taxon>
        <taxon>Pseudomonadati</taxon>
        <taxon>Pseudomonadota</taxon>
        <taxon>Betaproteobacteria</taxon>
        <taxon>Burkholderiales</taxon>
        <taxon>Burkholderiaceae</taxon>
        <taxon>Burkholderia</taxon>
        <taxon>Burkholderia cepacia complex</taxon>
    </lineage>
</organism>
<reference evidence="2 3" key="2">
    <citation type="submission" date="2019-09" db="EMBL/GenBank/DDBJ databases">
        <authorList>
            <person name="Depoorter E."/>
        </authorList>
    </citation>
    <scope>NUCLEOTIDE SEQUENCE [LARGE SCALE GENOMIC DNA]</scope>
    <source>
        <strain evidence="2">LMG 26883</strain>
    </source>
</reference>
<keyword evidence="4" id="KW-1185">Reference proteome</keyword>
<evidence type="ECO:0000313" key="3">
    <source>
        <dbReference type="Proteomes" id="UP000494162"/>
    </source>
</evidence>
<protein>
    <submittedName>
        <fullName evidence="2">Uncharacterized protein</fullName>
    </submittedName>
</protein>
<gene>
    <name evidence="2" type="ORF">BPS26883_04475</name>
    <name evidence="1" type="ORF">FEQ00_03436</name>
</gene>
<dbReference type="Proteomes" id="UP001248067">
    <property type="component" value="Unassembled WGS sequence"/>
</dbReference>
<sequence length="109" mass="11149">MFGEICTVALLCNLGAGTINSHGINGLSAYEYVIVTTTLNGDADDDVNAVLQESGDDGVNDESQFTADVDPPATCVATVAKFPQGVLPPLTAVHAVAAAAFNRSHGDDV</sequence>
<dbReference type="EMBL" id="CABVPP010000039">
    <property type="protein sequence ID" value="VWB92842.1"/>
    <property type="molecule type" value="Genomic_DNA"/>
</dbReference>
<evidence type="ECO:0000313" key="1">
    <source>
        <dbReference type="EMBL" id="MDR8755009.1"/>
    </source>
</evidence>
<reference evidence="1 4" key="1">
    <citation type="submission" date="2019-06" db="EMBL/GenBank/DDBJ databases">
        <title>Evolution of Burkholderia multivorans in the lungs of Cystic Fibrosis patients.</title>
        <authorList>
            <person name="Moreira L.M."/>
        </authorList>
    </citation>
    <scope>NUCLEOTIDE SEQUENCE [LARGE SCALE GENOMIC DNA]</scope>
    <source>
        <strain evidence="1 4">VC13239</strain>
    </source>
</reference>
<dbReference type="Proteomes" id="UP000494162">
    <property type="component" value="Unassembled WGS sequence"/>
</dbReference>
<dbReference type="AlphaFoldDB" id="A0A6P2NIP7"/>
<proteinExistence type="predicted"/>
<evidence type="ECO:0000313" key="2">
    <source>
        <dbReference type="EMBL" id="VWB92842.1"/>
    </source>
</evidence>
<name>A0A6P2NIP7_9BURK</name>